<dbReference type="Proteomes" id="UP000294829">
    <property type="component" value="Unassembled WGS sequence"/>
</dbReference>
<dbReference type="InterPro" id="IPR051916">
    <property type="entry name" value="GPI-anchor_lipid_remodeler"/>
</dbReference>
<gene>
    <name evidence="2" type="ORF">E2I14_08745</name>
</gene>
<dbReference type="OrthoDB" id="9793162at2"/>
<organism evidence="2 3">
    <name type="scientific">Sapientia aquatica</name>
    <dbReference type="NCBI Taxonomy" id="1549640"/>
    <lineage>
        <taxon>Bacteria</taxon>
        <taxon>Pseudomonadati</taxon>
        <taxon>Pseudomonadota</taxon>
        <taxon>Betaproteobacteria</taxon>
        <taxon>Burkholderiales</taxon>
        <taxon>Oxalobacteraceae</taxon>
        <taxon>Sapientia</taxon>
    </lineage>
</organism>
<keyword evidence="3" id="KW-1185">Reference proteome</keyword>
<dbReference type="GO" id="GO:0016020">
    <property type="term" value="C:membrane"/>
    <property type="evidence" value="ECO:0007669"/>
    <property type="project" value="GOC"/>
</dbReference>
<dbReference type="InterPro" id="IPR036691">
    <property type="entry name" value="Endo/exonu/phosph_ase_sf"/>
</dbReference>
<comment type="caution">
    <text evidence="2">The sequence shown here is derived from an EMBL/GenBank/DDBJ whole genome shotgun (WGS) entry which is preliminary data.</text>
</comment>
<feature type="domain" description="Endonuclease/exonuclease/phosphatase" evidence="1">
    <location>
        <begin position="6"/>
        <end position="242"/>
    </location>
</feature>
<proteinExistence type="predicted"/>
<dbReference type="Gene3D" id="3.60.10.10">
    <property type="entry name" value="Endonuclease/exonuclease/phosphatase"/>
    <property type="match status" value="1"/>
</dbReference>
<evidence type="ECO:0000259" key="1">
    <source>
        <dbReference type="Pfam" id="PF03372"/>
    </source>
</evidence>
<dbReference type="PANTHER" id="PTHR14859">
    <property type="entry name" value="CALCOFLUOR WHITE HYPERSENSITIVE PROTEIN PRECURSOR"/>
    <property type="match status" value="1"/>
</dbReference>
<dbReference type="PANTHER" id="PTHR14859:SF1">
    <property type="entry name" value="PGAP2-INTERACTING PROTEIN"/>
    <property type="match status" value="1"/>
</dbReference>
<keyword evidence="2" id="KW-0378">Hydrolase</keyword>
<dbReference type="GO" id="GO:0006506">
    <property type="term" value="P:GPI anchor biosynthetic process"/>
    <property type="evidence" value="ECO:0007669"/>
    <property type="project" value="TreeGrafter"/>
</dbReference>
<dbReference type="GO" id="GO:0004519">
    <property type="term" value="F:endonuclease activity"/>
    <property type="evidence" value="ECO:0007669"/>
    <property type="project" value="UniProtKB-KW"/>
</dbReference>
<keyword evidence="2" id="KW-0540">Nuclease</keyword>
<keyword evidence="2" id="KW-0255">Endonuclease</keyword>
<evidence type="ECO:0000313" key="3">
    <source>
        <dbReference type="Proteomes" id="UP000294829"/>
    </source>
</evidence>
<reference evidence="2 3" key="1">
    <citation type="submission" date="2019-03" db="EMBL/GenBank/DDBJ databases">
        <title>Sapientia aquatica gen. nov., sp. nov., isolated from a crater lake.</title>
        <authorList>
            <person name="Felfoldi T."/>
            <person name="Szabo A."/>
            <person name="Toth E."/>
            <person name="Schumann P."/>
            <person name="Keki Z."/>
            <person name="Marialigeti K."/>
            <person name="Mathe I."/>
        </authorList>
    </citation>
    <scope>NUCLEOTIDE SEQUENCE [LARGE SCALE GENOMIC DNA]</scope>
    <source>
        <strain evidence="2 3">SA-152</strain>
    </source>
</reference>
<sequence>MKLHIATYNIHKGVSWFAQQPRIHDMRAALESLDADLLFLQEVQGKHDRRAARHEHWPVQGQHDYLAGDRRQAAYGMNAVYQHGHHGNALLSRYPILHHQNQDVSDHRFEERGILHCIVQMPEQLVHCYVVHLGLFAAGRRRQANLLIEAVHKQTPPDMPLIIAGDFNDWRNHLSDCLRHELGVEEVFDHLSPAHLHKSHKAALTFPVGAPFLALDRIYVRGLKVCGARVLRGKPWSSLSDHAPLTTDLVL</sequence>
<dbReference type="AlphaFoldDB" id="A0A4R5W2P1"/>
<dbReference type="Pfam" id="PF03372">
    <property type="entry name" value="Exo_endo_phos"/>
    <property type="match status" value="1"/>
</dbReference>
<dbReference type="SUPFAM" id="SSF56219">
    <property type="entry name" value="DNase I-like"/>
    <property type="match status" value="1"/>
</dbReference>
<name>A0A4R5W2P1_9BURK</name>
<dbReference type="InterPro" id="IPR005135">
    <property type="entry name" value="Endo/exonuclease/phosphatase"/>
</dbReference>
<accession>A0A4R5W2P1</accession>
<dbReference type="EMBL" id="SMYL01000003">
    <property type="protein sequence ID" value="TDK66544.1"/>
    <property type="molecule type" value="Genomic_DNA"/>
</dbReference>
<dbReference type="RefSeq" id="WP_133327534.1">
    <property type="nucleotide sequence ID" value="NZ_SMYL01000003.1"/>
</dbReference>
<protein>
    <submittedName>
        <fullName evidence="2">Endonuclease</fullName>
    </submittedName>
</protein>
<evidence type="ECO:0000313" key="2">
    <source>
        <dbReference type="EMBL" id="TDK66544.1"/>
    </source>
</evidence>